<proteinExistence type="inferred from homology"/>
<dbReference type="PANTHER" id="PTHR43649">
    <property type="entry name" value="ARABINOSE-BINDING PROTEIN-RELATED"/>
    <property type="match status" value="1"/>
</dbReference>
<reference evidence="4" key="1">
    <citation type="submission" date="2021-08" db="EMBL/GenBank/DDBJ databases">
        <title>Comparative analyses of Brucepasteria parasyntrophica and Teretinema zuelzerae.</title>
        <authorList>
            <person name="Song Y."/>
            <person name="Brune A."/>
        </authorList>
    </citation>
    <scope>NUCLEOTIDE SEQUENCE</scope>
    <source>
        <strain evidence="4">DSM 1903</strain>
    </source>
</reference>
<name>A0AAE3JIW9_9SPIR</name>
<accession>A0AAE3JIW9</accession>
<dbReference type="GO" id="GO:0042597">
    <property type="term" value="C:periplasmic space"/>
    <property type="evidence" value="ECO:0007669"/>
    <property type="project" value="UniProtKB-SubCell"/>
</dbReference>
<evidence type="ECO:0000256" key="3">
    <source>
        <dbReference type="SAM" id="SignalP"/>
    </source>
</evidence>
<dbReference type="InterPro" id="IPR006059">
    <property type="entry name" value="SBP"/>
</dbReference>
<comment type="subcellular location">
    <subcellularLocation>
        <location evidence="1">Periplasm</location>
    </subcellularLocation>
</comment>
<dbReference type="Proteomes" id="UP001198163">
    <property type="component" value="Unassembled WGS sequence"/>
</dbReference>
<dbReference type="InterPro" id="IPR050490">
    <property type="entry name" value="Bact_solute-bd_prot1"/>
</dbReference>
<gene>
    <name evidence="4" type="ORF">K7J14_13575</name>
</gene>
<comment type="similarity">
    <text evidence="2">Belongs to the bacterial solute-binding protein 1 family.</text>
</comment>
<sequence length="433" mass="46241">MKKALILLAALAGIGSAAFAAGGTETAAKVAPYDSSKQYTIRIGAFGDLETAYKAVFDSEDFKKKYPNIKIVFQTSDFSGHHNRLTTVLAAGEATNDIESLEIGYVAKFVEGGGLSDLAAAPFNGLAAGKDLVSFAMSNATTKDGKLVAMPVDIAPAVLFYRKSLLDAAGVSYEGLKDWNEFIQVSKKLVKDRNKDGKPDQFAIPHANEVAMMPLNGGKGGWFDAKGQPLQPKEKFTSALKIVKDIRNAGIDGDLGGWSGPWTQSFSDGTVCAIVNGAWWGGSLKTWVAPDLSGDWRVTYLPGKQYASQGGTYLAIPEFVPAEQKAAAWEVLKYLTTSPSAQLLTFKTIDAFPALTTVFSDPVMNEPVPYFGGQKVRQIYADVARNIPSAIVTEYDATALAIFGNAVTDVLVNGKSADEAYTTALNEISVLID</sequence>
<evidence type="ECO:0000313" key="4">
    <source>
        <dbReference type="EMBL" id="MCD1655722.1"/>
    </source>
</evidence>
<dbReference type="Pfam" id="PF01547">
    <property type="entry name" value="SBP_bac_1"/>
    <property type="match status" value="1"/>
</dbReference>
<protein>
    <submittedName>
        <fullName evidence="4">Extracellular solute-binding protein</fullName>
    </submittedName>
</protein>
<dbReference type="RefSeq" id="WP_230757402.1">
    <property type="nucleotide sequence ID" value="NZ_JAINWA010000003.1"/>
</dbReference>
<evidence type="ECO:0000256" key="2">
    <source>
        <dbReference type="ARBA" id="ARBA00008520"/>
    </source>
</evidence>
<keyword evidence="5" id="KW-1185">Reference proteome</keyword>
<feature type="chain" id="PRO_5042126786" evidence="3">
    <location>
        <begin position="21"/>
        <end position="433"/>
    </location>
</feature>
<dbReference type="EMBL" id="JAINWA010000003">
    <property type="protein sequence ID" value="MCD1655722.1"/>
    <property type="molecule type" value="Genomic_DNA"/>
</dbReference>
<dbReference type="AlphaFoldDB" id="A0AAE3JIW9"/>
<feature type="signal peptide" evidence="3">
    <location>
        <begin position="1"/>
        <end position="20"/>
    </location>
</feature>
<evidence type="ECO:0000313" key="5">
    <source>
        <dbReference type="Proteomes" id="UP001198163"/>
    </source>
</evidence>
<keyword evidence="3" id="KW-0732">Signal</keyword>
<organism evidence="4 5">
    <name type="scientific">Teretinema zuelzerae</name>
    <dbReference type="NCBI Taxonomy" id="156"/>
    <lineage>
        <taxon>Bacteria</taxon>
        <taxon>Pseudomonadati</taxon>
        <taxon>Spirochaetota</taxon>
        <taxon>Spirochaetia</taxon>
        <taxon>Spirochaetales</taxon>
        <taxon>Treponemataceae</taxon>
        <taxon>Teretinema</taxon>
    </lineage>
</organism>
<dbReference type="Gene3D" id="3.40.190.10">
    <property type="entry name" value="Periplasmic binding protein-like II"/>
    <property type="match status" value="1"/>
</dbReference>
<evidence type="ECO:0000256" key="1">
    <source>
        <dbReference type="ARBA" id="ARBA00004418"/>
    </source>
</evidence>
<dbReference type="PANTHER" id="PTHR43649:SF12">
    <property type="entry name" value="DIACETYLCHITOBIOSE BINDING PROTEIN DASA"/>
    <property type="match status" value="1"/>
</dbReference>
<dbReference type="SUPFAM" id="SSF53850">
    <property type="entry name" value="Periplasmic binding protein-like II"/>
    <property type="match status" value="1"/>
</dbReference>
<comment type="caution">
    <text evidence="4">The sequence shown here is derived from an EMBL/GenBank/DDBJ whole genome shotgun (WGS) entry which is preliminary data.</text>
</comment>